<evidence type="ECO:0000259" key="2">
    <source>
        <dbReference type="PROSITE" id="PS50181"/>
    </source>
</evidence>
<dbReference type="SUPFAM" id="SSF81383">
    <property type="entry name" value="F-box domain"/>
    <property type="match status" value="1"/>
</dbReference>
<dbReference type="Pfam" id="PF00646">
    <property type="entry name" value="F-box"/>
    <property type="match status" value="1"/>
</dbReference>
<dbReference type="NCBIfam" id="TIGR01640">
    <property type="entry name" value="F_box_assoc_1"/>
    <property type="match status" value="1"/>
</dbReference>
<gene>
    <name evidence="4" type="primary">LOC108852627</name>
</gene>
<dbReference type="Proteomes" id="UP000504610">
    <property type="component" value="Chromosome 4"/>
</dbReference>
<dbReference type="PROSITE" id="PS50181">
    <property type="entry name" value="FBOX"/>
    <property type="match status" value="1"/>
</dbReference>
<dbReference type="RefSeq" id="XP_018481628.1">
    <property type="nucleotide sequence ID" value="XM_018626126.2"/>
</dbReference>
<dbReference type="PANTHER" id="PTHR31111">
    <property type="entry name" value="BNAA05G37150D PROTEIN-RELATED"/>
    <property type="match status" value="1"/>
</dbReference>
<dbReference type="OrthoDB" id="687122at2759"/>
<dbReference type="InterPro" id="IPR017451">
    <property type="entry name" value="F-box-assoc_interact_dom"/>
</dbReference>
<feature type="region of interest" description="Disordered" evidence="1">
    <location>
        <begin position="1"/>
        <end position="33"/>
    </location>
</feature>
<dbReference type="CDD" id="cd22157">
    <property type="entry name" value="F-box_AtFBW1-like"/>
    <property type="match status" value="1"/>
</dbReference>
<dbReference type="PANTHER" id="PTHR31111:SF31">
    <property type="entry name" value="F-BOX DOMAIN-CONTAINING PROTEIN"/>
    <property type="match status" value="1"/>
</dbReference>
<dbReference type="GeneID" id="108852627"/>
<dbReference type="AlphaFoldDB" id="A0A6J0NCM4"/>
<evidence type="ECO:0000313" key="4">
    <source>
        <dbReference type="RefSeq" id="XP_018481628.1"/>
    </source>
</evidence>
<sequence length="407" mass="46060">MKTSRRKPHLSGELSSTTGRNTRPKTSEDGRGNALPIPTDLIIEIFTRLPLKSIAICRCVSKTWSSLLRRSDFTELFLSLSKSCTLSRLLLAYQKGRDLFFFSAPQPQNPDENSSPVVATYHMKFSFHACLLGSFKLSGLDHGLVGLTSTWIGKGREPPLVPMMCNPSTGQSLLLPRVKTKRVKAMSLFGYDPIDKQVKVLSMPVSQGSVLPVAEEYQVVTLGTGKLSQRMINCGRELCYYPHLRGKCINGVLYYPSIDMSTESHVLVCFDVRSEKFNFIKVDKFFTEGTMINYNGKLGLVWSEGWLSRNSRSVNLCVLEDIEKQEWSKHVYVLPALWEDIVGRALLSFVGMTRTNEIVMRSLSPLYLFYFNTEKNTVVRVEIEGLDLSEYTRVHIFLDHVENVTLM</sequence>
<dbReference type="InterPro" id="IPR001810">
    <property type="entry name" value="F-box_dom"/>
</dbReference>
<reference evidence="4" key="2">
    <citation type="submission" date="2025-08" db="UniProtKB">
        <authorList>
            <consortium name="RefSeq"/>
        </authorList>
    </citation>
    <scope>IDENTIFICATION</scope>
    <source>
        <tissue evidence="4">Leaf</tissue>
    </source>
</reference>
<dbReference type="InterPro" id="IPR013187">
    <property type="entry name" value="F-box-assoc_dom_typ3"/>
</dbReference>
<keyword evidence="3" id="KW-1185">Reference proteome</keyword>
<organism evidence="3 4">
    <name type="scientific">Raphanus sativus</name>
    <name type="common">Radish</name>
    <name type="synonym">Raphanus raphanistrum var. sativus</name>
    <dbReference type="NCBI Taxonomy" id="3726"/>
    <lineage>
        <taxon>Eukaryota</taxon>
        <taxon>Viridiplantae</taxon>
        <taxon>Streptophyta</taxon>
        <taxon>Embryophyta</taxon>
        <taxon>Tracheophyta</taxon>
        <taxon>Spermatophyta</taxon>
        <taxon>Magnoliopsida</taxon>
        <taxon>eudicotyledons</taxon>
        <taxon>Gunneridae</taxon>
        <taxon>Pentapetalae</taxon>
        <taxon>rosids</taxon>
        <taxon>malvids</taxon>
        <taxon>Brassicales</taxon>
        <taxon>Brassicaceae</taxon>
        <taxon>Brassiceae</taxon>
        <taxon>Raphanus</taxon>
    </lineage>
</organism>
<evidence type="ECO:0000313" key="3">
    <source>
        <dbReference type="Proteomes" id="UP000504610"/>
    </source>
</evidence>
<dbReference type="InterPro" id="IPR036047">
    <property type="entry name" value="F-box-like_dom_sf"/>
</dbReference>
<dbReference type="Pfam" id="PF08268">
    <property type="entry name" value="FBA_3"/>
    <property type="match status" value="1"/>
</dbReference>
<evidence type="ECO:0000256" key="1">
    <source>
        <dbReference type="SAM" id="MobiDB-lite"/>
    </source>
</evidence>
<dbReference type="SMART" id="SM00256">
    <property type="entry name" value="FBOX"/>
    <property type="match status" value="1"/>
</dbReference>
<dbReference type="Gene3D" id="1.20.1280.50">
    <property type="match status" value="1"/>
</dbReference>
<reference evidence="3" key="1">
    <citation type="journal article" date="2019" name="Database">
        <title>The radish genome database (RadishGD): an integrated information resource for radish genomics.</title>
        <authorList>
            <person name="Yu H.J."/>
            <person name="Baek S."/>
            <person name="Lee Y.J."/>
            <person name="Cho A."/>
            <person name="Mun J.H."/>
        </authorList>
    </citation>
    <scope>NUCLEOTIDE SEQUENCE [LARGE SCALE GENOMIC DNA]</scope>
    <source>
        <strain evidence="3">cv. WK10039</strain>
    </source>
</reference>
<dbReference type="KEGG" id="rsz:108852627"/>
<proteinExistence type="predicted"/>
<feature type="domain" description="F-box" evidence="2">
    <location>
        <begin position="31"/>
        <end position="80"/>
    </location>
</feature>
<name>A0A6J0NCM4_RAPSA</name>
<protein>
    <submittedName>
        <fullName evidence="4">F-box protein DOR</fullName>
    </submittedName>
</protein>
<accession>A0A6J0NCM4</accession>